<gene>
    <name evidence="2" type="ORF">BN961_03709</name>
</gene>
<accession>A0A090MSG9</accession>
<dbReference type="Proteomes" id="UP000035762">
    <property type="component" value="Unassembled WGS sequence"/>
</dbReference>
<feature type="compositionally biased region" description="Gly residues" evidence="1">
    <location>
        <begin position="260"/>
        <end position="270"/>
    </location>
</feature>
<evidence type="ECO:0000313" key="2">
    <source>
        <dbReference type="EMBL" id="CEG10271.1"/>
    </source>
</evidence>
<feature type="region of interest" description="Disordered" evidence="1">
    <location>
        <begin position="260"/>
        <end position="329"/>
    </location>
</feature>
<dbReference type="EMBL" id="CCAZ020000002">
    <property type="protein sequence ID" value="CEG10271.1"/>
    <property type="molecule type" value="Genomic_DNA"/>
</dbReference>
<reference evidence="2 3" key="1">
    <citation type="journal article" date="2014" name="Genome Announc.">
        <title>Genome Sequence of Afipia felis Strain 76713, Isolated in Hospital Water Using an Amoeba Co-Culture Procedure.</title>
        <authorList>
            <person name="Benamar S."/>
            <person name="La Scola B."/>
            <person name="Croce O."/>
        </authorList>
    </citation>
    <scope>NUCLEOTIDE SEQUENCE [LARGE SCALE GENOMIC DNA]</scope>
    <source>
        <strain evidence="2 3">76713</strain>
    </source>
</reference>
<proteinExistence type="predicted"/>
<dbReference type="AlphaFoldDB" id="A0A090MSG9"/>
<keyword evidence="3" id="KW-1185">Reference proteome</keyword>
<sequence>MDGGGEHDAAPLLQADEGVAPGRYVGAEIRAGDRDQAPAIGEPRERGCEMAIGCVGDTPLDIGEDREWRVHHHDCWDGRRVEMIVDLGCVEAGHGNGRKEGGDECGPGFGEFVEDKRAAGDLGEDGEQAGAGRWFEHAIGGCDGGRSDRGQAERDRRRELLEGLRLLGAARVGGQKSRDLAEQRNRRSRRPGFAQKRLSVFAEHEDGCGFAGVIGVLPVPGAGSIGRAEGGLHGGAQDRGVDALAALDVRKEEKCRGMDGGSVGRLIGGGRQRRRKGVSIHGRRPRESGAGKPAGALSRTGRAQTRPGLPLALKGRGPAAPSSDRQWSR</sequence>
<comment type="caution">
    <text evidence="2">The sequence shown here is derived from an EMBL/GenBank/DDBJ whole genome shotgun (WGS) entry which is preliminary data.</text>
</comment>
<feature type="compositionally biased region" description="Basic residues" evidence="1">
    <location>
        <begin position="271"/>
        <end position="284"/>
    </location>
</feature>
<evidence type="ECO:0000256" key="1">
    <source>
        <dbReference type="SAM" id="MobiDB-lite"/>
    </source>
</evidence>
<evidence type="ECO:0000313" key="3">
    <source>
        <dbReference type="Proteomes" id="UP000035762"/>
    </source>
</evidence>
<name>A0A090MSG9_AFIFE</name>
<organism evidence="2 3">
    <name type="scientific">Afipia felis</name>
    <name type="common">Cat scratch disease bacillus</name>
    <dbReference type="NCBI Taxonomy" id="1035"/>
    <lineage>
        <taxon>Bacteria</taxon>
        <taxon>Pseudomonadati</taxon>
        <taxon>Pseudomonadota</taxon>
        <taxon>Alphaproteobacteria</taxon>
        <taxon>Hyphomicrobiales</taxon>
        <taxon>Nitrobacteraceae</taxon>
        <taxon>Afipia</taxon>
    </lineage>
</organism>
<protein>
    <submittedName>
        <fullName evidence="2">Uncharacterized protein</fullName>
    </submittedName>
</protein>